<reference evidence="1" key="1">
    <citation type="submission" date="2022-10" db="EMBL/GenBank/DDBJ databases">
        <title>Genome Sequence of Xylaria curta.</title>
        <authorList>
            <person name="Buettner E."/>
        </authorList>
    </citation>
    <scope>NUCLEOTIDE SEQUENCE</scope>
    <source>
        <strain evidence="1">Babe10</strain>
    </source>
</reference>
<accession>A0ACC1PST4</accession>
<comment type="caution">
    <text evidence="1">The sequence shown here is derived from an EMBL/GenBank/DDBJ whole genome shotgun (WGS) entry which is preliminary data.</text>
</comment>
<evidence type="ECO:0000313" key="2">
    <source>
        <dbReference type="Proteomes" id="UP001143856"/>
    </source>
</evidence>
<organism evidence="1 2">
    <name type="scientific">Xylaria curta</name>
    <dbReference type="NCBI Taxonomy" id="42375"/>
    <lineage>
        <taxon>Eukaryota</taxon>
        <taxon>Fungi</taxon>
        <taxon>Dikarya</taxon>
        <taxon>Ascomycota</taxon>
        <taxon>Pezizomycotina</taxon>
        <taxon>Sordariomycetes</taxon>
        <taxon>Xylariomycetidae</taxon>
        <taxon>Xylariales</taxon>
        <taxon>Xylariaceae</taxon>
        <taxon>Xylaria</taxon>
    </lineage>
</organism>
<proteinExistence type="predicted"/>
<dbReference type="Proteomes" id="UP001143856">
    <property type="component" value="Unassembled WGS sequence"/>
</dbReference>
<keyword evidence="2" id="KW-1185">Reference proteome</keyword>
<gene>
    <name evidence="1" type="ORF">NUW58_g222</name>
</gene>
<dbReference type="EMBL" id="JAPDGR010000017">
    <property type="protein sequence ID" value="KAJ2998782.1"/>
    <property type="molecule type" value="Genomic_DNA"/>
</dbReference>
<evidence type="ECO:0000313" key="1">
    <source>
        <dbReference type="EMBL" id="KAJ2998782.1"/>
    </source>
</evidence>
<sequence>MSERSYPVSGSARGTCPAGNSRMGPRGCSFSGFSQPGNLREAFDIPQGVDSEEWLWMRERKSINQLLYSNIPTPEIIEAAKTQAEIDAFNANEQDLLAVALGAPARQVMLRAEEIGSRTGWIDGYLSREHGFCPPDYDESVGVLAKTPGRVWSDLCERMPGCVARGRVRESIAALPLVEGTEENILNQALWAAVVALGLLCHIYRFHDKYDGNEGVTSNRSKKTKPNCPMGDDLGEELVGIPLSIALPYYQVSRRMGRTLPHLTFVDQSSYNLKIKDTTSIYPYVARFDNMELRWPMFGEQAEIAFLKGVADTSASFQHGPDAIAACQEHVMNKNIEGLLREMIRLKEILERMPNAFHSISTNPNAGENYVSALKWVRWAKFSAPLSKRCPASSGLQFPPYLVMDAFLGRKKYSSFLGAEGVHLRAWLPSNLRAFIASIEYHYRVPEFVEKSGDPRLLGVLDGIIEAYTGERGFMGVHRYKVFGILEVAGKTGRTETNGASGAADAGRPWEETHRQFSEAMKERLEPYRGALDVEPHQMRGTFEECRYISRVLSRSFVDSDPSRTIALVTLDLQESGVTFMPGDRLAVMPLNSWQECAKVAAALGLENTIDSEVDVKGTWLRFERHLASVRRTKPQRLTVKDILRRGHLAPITKELALKVHGLLRASSNTVLQVLGTDEWPVRGSLGDLLQGALMDTPSQIWDKAFDLDDIAWLVDLIPLEIPRTYSIASYAEELLPSTVDLAISRAEYKLCSTFAGHEDISRAGVSSGFLNPWPSSEIADDEEILLGVSRPAAFQLPLDTMAPCAFFAGGSGIAPFRSFWQSRFAKGGLSGGKNYLYLGVQSREKFCFEEELREYVNAGFIEVHLAFSRDPRGLAYDPYLHDLVERPTPPRYIDVLIQEQGATISELVMSKKQGGLGGYLYVCGSVSVFDSVMNGVRKAIYTHCTATMEKVDLIVNKAFAERRFMLDVFMTPKPLPCNLPTIPMSQLAQHTGHRPGTRMWIGVHGSVYDVTDFCPMHPGGTMIIKSNAGVDCTKSFDNLAHTNNPEVASLLTKYFVGHLTPEPDFHSDSDEITPLYGLWAAYLRSTVETLVAHQFEMYEIMGASSNSSSSHDPAGSNNIWLQESLPSTIAVRTFYAYQSRLLQGGFAALFGPKLQEIVLRLSFSLANSSQPGAQVPDILGAIARAKTSIDAITCTKELALIGQLVSDKESSLRFQDRGVFAYASKSVELDIELLEDIRQEACNGMDAFDNIAATYSSPDGAADADFEAHRLDALCTFLLQILDRMSRRLGVFYAQLAQQSIYHPELESNPARTRWMFVRRLIRDGSFFVLSHKMETDVLQNGQYSAPYVSRSNENQNVGFDRVMSHVQASLVSNQQAAPYQHKQLQSPTNLNAVHQTRGRSTGDASAVATRENAYALKAMSSFVERNNKAIRRLSKLPATSMSFDELKQTSQAISQLALTSNQNLEGILAMDMVQTSVPTPPQSRGTSRSRAHTSTTSPSAEMLLSKLQQQQRHRSSSRHDSRAGSPTGSVYYPVIRGKPPTPPLGHLPPHRQPSAQAALGAFMGQLNSRTRSNTAGSSENVIPSFRSTWTRLGSQHKFAAYI</sequence>
<protein>
    <submittedName>
        <fullName evidence="1">Uncharacterized protein</fullName>
    </submittedName>
</protein>
<name>A0ACC1PST4_9PEZI</name>